<proteinExistence type="predicted"/>
<reference evidence="6 7" key="1">
    <citation type="submission" date="2023-02" db="EMBL/GenBank/DDBJ databases">
        <title>Genome sequence of Lentisphaera profundi SAORIC-696.</title>
        <authorList>
            <person name="Kim e."/>
            <person name="Cho J.-C."/>
            <person name="Choi A."/>
            <person name="Kang I."/>
        </authorList>
    </citation>
    <scope>NUCLEOTIDE SEQUENCE [LARGE SCALE GENOMIC DNA]</scope>
    <source>
        <strain evidence="6 7">SAORIC-696</strain>
    </source>
</reference>
<gene>
    <name evidence="6" type="ORF">PQO03_03545</name>
</gene>
<dbReference type="InterPro" id="IPR013325">
    <property type="entry name" value="RNA_pol_sigma_r2"/>
</dbReference>
<protein>
    <submittedName>
        <fullName evidence="6">Sigma-70 family RNA polymerase sigma factor</fullName>
    </submittedName>
</protein>
<dbReference type="PANTHER" id="PTHR43133">
    <property type="entry name" value="RNA POLYMERASE ECF-TYPE SIGMA FACTO"/>
    <property type="match status" value="1"/>
</dbReference>
<keyword evidence="1" id="KW-0805">Transcription regulation</keyword>
<evidence type="ECO:0000256" key="4">
    <source>
        <dbReference type="ARBA" id="ARBA00023163"/>
    </source>
</evidence>
<keyword evidence="4" id="KW-0804">Transcription</keyword>
<feature type="domain" description="HTH luxR-type" evidence="5">
    <location>
        <begin position="153"/>
        <end position="180"/>
    </location>
</feature>
<dbReference type="Pfam" id="PF04542">
    <property type="entry name" value="Sigma70_r2"/>
    <property type="match status" value="1"/>
</dbReference>
<dbReference type="InterPro" id="IPR000792">
    <property type="entry name" value="Tscrpt_reg_LuxR_C"/>
</dbReference>
<evidence type="ECO:0000313" key="6">
    <source>
        <dbReference type="EMBL" id="WDE97030.1"/>
    </source>
</evidence>
<dbReference type="PROSITE" id="PS00622">
    <property type="entry name" value="HTH_LUXR_1"/>
    <property type="match status" value="1"/>
</dbReference>
<evidence type="ECO:0000256" key="2">
    <source>
        <dbReference type="ARBA" id="ARBA00023082"/>
    </source>
</evidence>
<evidence type="ECO:0000259" key="5">
    <source>
        <dbReference type="PROSITE" id="PS00622"/>
    </source>
</evidence>
<dbReference type="SUPFAM" id="SSF88946">
    <property type="entry name" value="Sigma2 domain of RNA polymerase sigma factors"/>
    <property type="match status" value="1"/>
</dbReference>
<dbReference type="InterPro" id="IPR039425">
    <property type="entry name" value="RNA_pol_sigma-70-like"/>
</dbReference>
<keyword evidence="7" id="KW-1185">Reference proteome</keyword>
<dbReference type="InterPro" id="IPR014284">
    <property type="entry name" value="RNA_pol_sigma-70_dom"/>
</dbReference>
<dbReference type="Proteomes" id="UP001214250">
    <property type="component" value="Chromosome 1"/>
</dbReference>
<keyword evidence="2" id="KW-0731">Sigma factor</keyword>
<dbReference type="Gene3D" id="1.10.1740.10">
    <property type="match status" value="1"/>
</dbReference>
<organism evidence="6 7">
    <name type="scientific">Lentisphaera profundi</name>
    <dbReference type="NCBI Taxonomy" id="1658616"/>
    <lineage>
        <taxon>Bacteria</taxon>
        <taxon>Pseudomonadati</taxon>
        <taxon>Lentisphaerota</taxon>
        <taxon>Lentisphaeria</taxon>
        <taxon>Lentisphaerales</taxon>
        <taxon>Lentisphaeraceae</taxon>
        <taxon>Lentisphaera</taxon>
    </lineage>
</organism>
<name>A0ABY7VUY9_9BACT</name>
<evidence type="ECO:0000256" key="3">
    <source>
        <dbReference type="ARBA" id="ARBA00023125"/>
    </source>
</evidence>
<sequence>MSDKWLTRKTLLQRVQNSDDPQAWDHFVDYYKDFIFIVLKRMGLKTVECEDLRQEVLLKLWKNLKTFEINQKRAKFRTWLSTLIRNRTIDYLRNKQRQPYMESLDNVNIISQSDLDEIVKKEWERYLTQKALSHVKALFSGVAVRTFELSLLGKNAEEISLELDISKDSVRTLKNRVKLRLVKEIEFLRQEMELKK</sequence>
<dbReference type="RefSeq" id="WP_274151166.1">
    <property type="nucleotide sequence ID" value="NZ_CP117811.1"/>
</dbReference>
<keyword evidence="3" id="KW-0238">DNA-binding</keyword>
<dbReference type="EMBL" id="CP117811">
    <property type="protein sequence ID" value="WDE97030.1"/>
    <property type="molecule type" value="Genomic_DNA"/>
</dbReference>
<accession>A0ABY7VUY9</accession>
<dbReference type="NCBIfam" id="TIGR02937">
    <property type="entry name" value="sigma70-ECF"/>
    <property type="match status" value="1"/>
</dbReference>
<dbReference type="PANTHER" id="PTHR43133:SF8">
    <property type="entry name" value="RNA POLYMERASE SIGMA FACTOR HI_1459-RELATED"/>
    <property type="match status" value="1"/>
</dbReference>
<dbReference type="InterPro" id="IPR007627">
    <property type="entry name" value="RNA_pol_sigma70_r2"/>
</dbReference>
<evidence type="ECO:0000313" key="7">
    <source>
        <dbReference type="Proteomes" id="UP001214250"/>
    </source>
</evidence>
<evidence type="ECO:0000256" key="1">
    <source>
        <dbReference type="ARBA" id="ARBA00023015"/>
    </source>
</evidence>